<dbReference type="NCBIfam" id="TIGR01484">
    <property type="entry name" value="HAD-SF-IIB"/>
    <property type="match status" value="1"/>
</dbReference>
<dbReference type="InterPro" id="IPR006379">
    <property type="entry name" value="HAD-SF_hydro_IIB"/>
</dbReference>
<evidence type="ECO:0000313" key="2">
    <source>
        <dbReference type="Proteomes" id="UP000245938"/>
    </source>
</evidence>
<dbReference type="PANTHER" id="PTHR10000:SF55">
    <property type="entry name" value="5-AMINO-6-(5-PHOSPHO-D-RIBITYLAMINO)URACIL PHOSPHATASE YCSE"/>
    <property type="match status" value="1"/>
</dbReference>
<dbReference type="SFLD" id="SFLDG01140">
    <property type="entry name" value="C2.B:_Phosphomannomutase_and_P"/>
    <property type="match status" value="1"/>
</dbReference>
<dbReference type="OrthoDB" id="9790031at2"/>
<dbReference type="InterPro" id="IPR036412">
    <property type="entry name" value="HAD-like_sf"/>
</dbReference>
<name>A0A2U3ANK0_9BACL</name>
<dbReference type="GO" id="GO:0016791">
    <property type="term" value="F:phosphatase activity"/>
    <property type="evidence" value="ECO:0007669"/>
    <property type="project" value="TreeGrafter"/>
</dbReference>
<comment type="caution">
    <text evidence="1">The sequence shown here is derived from an EMBL/GenBank/DDBJ whole genome shotgun (WGS) entry which is preliminary data.</text>
</comment>
<evidence type="ECO:0000313" key="1">
    <source>
        <dbReference type="EMBL" id="PWI26086.1"/>
    </source>
</evidence>
<dbReference type="AlphaFoldDB" id="A0A2U3ANK0"/>
<dbReference type="InterPro" id="IPR023214">
    <property type="entry name" value="HAD_sf"/>
</dbReference>
<dbReference type="SUPFAM" id="SSF56784">
    <property type="entry name" value="HAD-like"/>
    <property type="match status" value="1"/>
</dbReference>
<accession>A0A2U3ANK0</accession>
<keyword evidence="2" id="KW-1185">Reference proteome</keyword>
<dbReference type="PANTHER" id="PTHR10000">
    <property type="entry name" value="PHOSPHOSERINE PHOSPHATASE"/>
    <property type="match status" value="1"/>
</dbReference>
<protein>
    <submittedName>
        <fullName evidence="1">Cof-type HAD-IIB family hydrolase</fullName>
    </submittedName>
</protein>
<keyword evidence="1" id="KW-0378">Hydrolase</keyword>
<dbReference type="Proteomes" id="UP000245938">
    <property type="component" value="Unassembled WGS sequence"/>
</dbReference>
<reference evidence="1 2" key="1">
    <citation type="submission" date="2018-05" db="EMBL/GenBank/DDBJ databases">
        <title>Kurthia sibirica genome sequence.</title>
        <authorList>
            <person name="Maclea K.S."/>
            <person name="Goen A.E."/>
        </authorList>
    </citation>
    <scope>NUCLEOTIDE SEQUENCE [LARGE SCALE GENOMIC DNA]</scope>
    <source>
        <strain evidence="1 2">ATCC 49154</strain>
    </source>
</reference>
<dbReference type="GO" id="GO:0000287">
    <property type="term" value="F:magnesium ion binding"/>
    <property type="evidence" value="ECO:0007669"/>
    <property type="project" value="TreeGrafter"/>
</dbReference>
<dbReference type="SFLD" id="SFLDG01144">
    <property type="entry name" value="C2.B.4:_PGP_Like"/>
    <property type="match status" value="1"/>
</dbReference>
<dbReference type="GO" id="GO:0005829">
    <property type="term" value="C:cytosol"/>
    <property type="evidence" value="ECO:0007669"/>
    <property type="project" value="TreeGrafter"/>
</dbReference>
<dbReference type="SFLD" id="SFLDS00003">
    <property type="entry name" value="Haloacid_Dehalogenase"/>
    <property type="match status" value="1"/>
</dbReference>
<dbReference type="PROSITE" id="PS01229">
    <property type="entry name" value="COF_2"/>
    <property type="match status" value="1"/>
</dbReference>
<dbReference type="Pfam" id="PF08282">
    <property type="entry name" value="Hydrolase_3"/>
    <property type="match status" value="1"/>
</dbReference>
<organism evidence="1 2">
    <name type="scientific">Kurthia sibirica</name>
    <dbReference type="NCBI Taxonomy" id="202750"/>
    <lineage>
        <taxon>Bacteria</taxon>
        <taxon>Bacillati</taxon>
        <taxon>Bacillota</taxon>
        <taxon>Bacilli</taxon>
        <taxon>Bacillales</taxon>
        <taxon>Caryophanaceae</taxon>
        <taxon>Kurthia</taxon>
    </lineage>
</organism>
<dbReference type="NCBIfam" id="TIGR00099">
    <property type="entry name" value="Cof-subfamily"/>
    <property type="match status" value="1"/>
</dbReference>
<dbReference type="Gene3D" id="3.40.50.1000">
    <property type="entry name" value="HAD superfamily/HAD-like"/>
    <property type="match status" value="1"/>
</dbReference>
<dbReference type="EMBL" id="QFVR01000005">
    <property type="protein sequence ID" value="PWI26086.1"/>
    <property type="molecule type" value="Genomic_DNA"/>
</dbReference>
<proteinExistence type="predicted"/>
<dbReference type="InterPro" id="IPR000150">
    <property type="entry name" value="Cof"/>
</dbReference>
<gene>
    <name evidence="1" type="ORF">DEX24_05670</name>
</gene>
<dbReference type="CDD" id="cd07516">
    <property type="entry name" value="HAD_Pase"/>
    <property type="match status" value="1"/>
</dbReference>
<dbReference type="Gene3D" id="3.30.1240.10">
    <property type="match status" value="1"/>
</dbReference>
<sequence>MLDIKLVAIDMDGTLLDPSLQITQHTINQLNDMMERQIEVVVCTGRTISELPEEMKQMPAIKYIITANGGVIWDRHALKIIYENQIPHDKAMEIIEILQPYDMRIEAFAMGRVFIEQNCYDHFKDYGGENFEDFLLNSRTPIDSMYEFIKAYDKPIDKFNLFFKTVEERKAAWDTCVANGFTVTSSFEQNMEVNAATANKGMALKALASHLDIEQQHVMAIGDQLNDMSMLSYAGFPVAMGNAITPVKNIASYITKPNSEDGVAYAIQHLLIEGDL</sequence>